<dbReference type="AlphaFoldDB" id="A0A1H4DS32"/>
<sequence>MKKKIIISMHYMEIGGAESSLIGLLEALDPSKVDIDLFVFAHHGVFMSAIPNYVNLLPEDNGYAMMEEPLAMVFKKGHPLIGMARLLAKWKMNRFYKQNPSEKDRSAGFAYIGNEVGRVLHNLYNFGEYDLAISYNYPHNIVLENVMAKKKIAWLHTDYRHISINENLEFPIWRKYDQIVSISPGVTEGFLSVFPSLKDKILECENMLPKAYIETKATQASIDKEVDVLTLCSVGRISNAKNYDNIPNMASELKELFKLHGSKIKYKDFKWVIVGPGDHSTIDALSEDLGVRDNVIFMGPSDNPYPYIKGCDIYVHPSRYEGKSIVVREAQVLCKPVIITNYPTAVSQINNGVDGVICELDNKSVAEAIYALVMDSNRQSTIINYLKTHDYTGGAEVEKIYSLIGLNDNMEK</sequence>
<dbReference type="OrthoDB" id="798298at2"/>
<proteinExistence type="predicted"/>
<dbReference type="Gene3D" id="3.40.50.2000">
    <property type="entry name" value="Glycogen Phosphorylase B"/>
    <property type="match status" value="2"/>
</dbReference>
<dbReference type="CDD" id="cd03811">
    <property type="entry name" value="GT4_GT28_WabH-like"/>
    <property type="match status" value="1"/>
</dbReference>
<evidence type="ECO:0000313" key="2">
    <source>
        <dbReference type="EMBL" id="SEA75318.1"/>
    </source>
</evidence>
<feature type="domain" description="Glycosyl transferase family 1" evidence="1">
    <location>
        <begin position="221"/>
        <end position="386"/>
    </location>
</feature>
<evidence type="ECO:0000259" key="1">
    <source>
        <dbReference type="Pfam" id="PF00534"/>
    </source>
</evidence>
<dbReference type="GO" id="GO:0016757">
    <property type="term" value="F:glycosyltransferase activity"/>
    <property type="evidence" value="ECO:0007669"/>
    <property type="project" value="InterPro"/>
</dbReference>
<dbReference type="PANTHER" id="PTHR12526">
    <property type="entry name" value="GLYCOSYLTRANSFERASE"/>
    <property type="match status" value="1"/>
</dbReference>
<dbReference type="EMBL" id="FNRF01000004">
    <property type="protein sequence ID" value="SEA75318.1"/>
    <property type="molecule type" value="Genomic_DNA"/>
</dbReference>
<keyword evidence="2" id="KW-0808">Transferase</keyword>
<dbReference type="Proteomes" id="UP000182257">
    <property type="component" value="Unassembled WGS sequence"/>
</dbReference>
<evidence type="ECO:0000313" key="3">
    <source>
        <dbReference type="Proteomes" id="UP000182257"/>
    </source>
</evidence>
<organism evidence="2 3">
    <name type="scientific">Xylanibacter ruminicola</name>
    <name type="common">Prevotella ruminicola</name>
    <dbReference type="NCBI Taxonomy" id="839"/>
    <lineage>
        <taxon>Bacteria</taxon>
        <taxon>Pseudomonadati</taxon>
        <taxon>Bacteroidota</taxon>
        <taxon>Bacteroidia</taxon>
        <taxon>Bacteroidales</taxon>
        <taxon>Prevotellaceae</taxon>
        <taxon>Xylanibacter</taxon>
    </lineage>
</organism>
<accession>A0A1H4DS32</accession>
<dbReference type="InterPro" id="IPR001296">
    <property type="entry name" value="Glyco_trans_1"/>
</dbReference>
<protein>
    <submittedName>
        <fullName evidence="2">Glycosyltransferase involved in cell wall bisynthesis</fullName>
    </submittedName>
</protein>
<dbReference type="Pfam" id="PF00534">
    <property type="entry name" value="Glycos_transf_1"/>
    <property type="match status" value="1"/>
</dbReference>
<dbReference type="SUPFAM" id="SSF53756">
    <property type="entry name" value="UDP-Glycosyltransferase/glycogen phosphorylase"/>
    <property type="match status" value="1"/>
</dbReference>
<dbReference type="RefSeq" id="WP_074761794.1">
    <property type="nucleotide sequence ID" value="NZ_FNRF01000004.1"/>
</dbReference>
<name>A0A1H4DS32_XYLRU</name>
<gene>
    <name evidence="2" type="ORF">SAMN05216462_2491</name>
</gene>
<reference evidence="2 3" key="1">
    <citation type="submission" date="2016-10" db="EMBL/GenBank/DDBJ databases">
        <authorList>
            <person name="de Groot N.N."/>
        </authorList>
    </citation>
    <scope>NUCLEOTIDE SEQUENCE [LARGE SCALE GENOMIC DNA]</scope>
    <source>
        <strain evidence="2 3">D31d</strain>
    </source>
</reference>